<gene>
    <name evidence="3" type="ORF">FRZ54_00550</name>
</gene>
<dbReference type="EMBL" id="CP042436">
    <property type="protein sequence ID" value="QEC61130.1"/>
    <property type="molecule type" value="Genomic_DNA"/>
</dbReference>
<name>A0A5B8UPX5_9SPHI</name>
<feature type="compositionally biased region" description="Basic and acidic residues" evidence="1">
    <location>
        <begin position="50"/>
        <end position="62"/>
    </location>
</feature>
<feature type="transmembrane region" description="Helical" evidence="2">
    <location>
        <begin position="6"/>
        <end position="25"/>
    </location>
</feature>
<evidence type="ECO:0000256" key="2">
    <source>
        <dbReference type="SAM" id="Phobius"/>
    </source>
</evidence>
<reference evidence="3 4" key="1">
    <citation type="journal article" date="2017" name="Curr. Microbiol.">
        <title>Mucilaginibacter ginsenosidivorans sp. nov., Isolated from Soil of Ginseng Field.</title>
        <authorList>
            <person name="Kim M.M."/>
            <person name="Siddiqi M.Z."/>
            <person name="Im W.T."/>
        </authorList>
    </citation>
    <scope>NUCLEOTIDE SEQUENCE [LARGE SCALE GENOMIC DNA]</scope>
    <source>
        <strain evidence="3 4">Gsoil 3017</strain>
    </source>
</reference>
<evidence type="ECO:0000313" key="4">
    <source>
        <dbReference type="Proteomes" id="UP000321479"/>
    </source>
</evidence>
<organism evidence="3 4">
    <name type="scientific">Mucilaginibacter ginsenosidivorans</name>
    <dbReference type="NCBI Taxonomy" id="398053"/>
    <lineage>
        <taxon>Bacteria</taxon>
        <taxon>Pseudomonadati</taxon>
        <taxon>Bacteroidota</taxon>
        <taxon>Sphingobacteriia</taxon>
        <taxon>Sphingobacteriales</taxon>
        <taxon>Sphingobacteriaceae</taxon>
        <taxon>Mucilaginibacter</taxon>
    </lineage>
</organism>
<feature type="region of interest" description="Disordered" evidence="1">
    <location>
        <begin position="40"/>
        <end position="76"/>
    </location>
</feature>
<sequence length="82" mass="9705">MILLRFLFLAILIIYIFRALVRLLLPMLFQNMVNKAQQQGQQQQQYRSQKQPEGKVKVDYIPENKSSIPDSEGDFVDYEEIK</sequence>
<accession>A0A5B8UPX5</accession>
<dbReference type="AlphaFoldDB" id="A0A5B8UPX5"/>
<dbReference type="KEGG" id="mgin:FRZ54_00550"/>
<dbReference type="OrthoDB" id="799376at2"/>
<keyword evidence="2" id="KW-0812">Transmembrane</keyword>
<keyword evidence="4" id="KW-1185">Reference proteome</keyword>
<keyword evidence="2" id="KW-1133">Transmembrane helix</keyword>
<evidence type="ECO:0000313" key="3">
    <source>
        <dbReference type="EMBL" id="QEC61130.1"/>
    </source>
</evidence>
<feature type="compositionally biased region" description="Low complexity" evidence="1">
    <location>
        <begin position="40"/>
        <end position="49"/>
    </location>
</feature>
<keyword evidence="2" id="KW-0472">Membrane</keyword>
<proteinExistence type="predicted"/>
<dbReference type="Proteomes" id="UP000321479">
    <property type="component" value="Chromosome"/>
</dbReference>
<protein>
    <submittedName>
        <fullName evidence="3">DUF4834 family protein</fullName>
    </submittedName>
</protein>
<dbReference type="RefSeq" id="WP_147029709.1">
    <property type="nucleotide sequence ID" value="NZ_CP042436.1"/>
</dbReference>
<evidence type="ECO:0000256" key="1">
    <source>
        <dbReference type="SAM" id="MobiDB-lite"/>
    </source>
</evidence>